<gene>
    <name evidence="1" type="ORF">F4820DRAFT_353399</name>
</gene>
<accession>A0ACB9YXH2</accession>
<name>A0ACB9YXH2_9PEZI</name>
<dbReference type="EMBL" id="MU393494">
    <property type="protein sequence ID" value="KAI4863942.1"/>
    <property type="molecule type" value="Genomic_DNA"/>
</dbReference>
<organism evidence="1 2">
    <name type="scientific">Hypoxylon rubiginosum</name>
    <dbReference type="NCBI Taxonomy" id="110542"/>
    <lineage>
        <taxon>Eukaryota</taxon>
        <taxon>Fungi</taxon>
        <taxon>Dikarya</taxon>
        <taxon>Ascomycota</taxon>
        <taxon>Pezizomycotina</taxon>
        <taxon>Sordariomycetes</taxon>
        <taxon>Xylariomycetidae</taxon>
        <taxon>Xylariales</taxon>
        <taxon>Hypoxylaceae</taxon>
        <taxon>Hypoxylon</taxon>
    </lineage>
</organism>
<reference evidence="1 2" key="1">
    <citation type="journal article" date="2022" name="New Phytol.">
        <title>Ecological generalism drives hyperdiversity of secondary metabolite gene clusters in xylarialean endophytes.</title>
        <authorList>
            <person name="Franco M.E.E."/>
            <person name="Wisecaver J.H."/>
            <person name="Arnold A.E."/>
            <person name="Ju Y.M."/>
            <person name="Slot J.C."/>
            <person name="Ahrendt S."/>
            <person name="Moore L.P."/>
            <person name="Eastman K.E."/>
            <person name="Scott K."/>
            <person name="Konkel Z."/>
            <person name="Mondo S.J."/>
            <person name="Kuo A."/>
            <person name="Hayes R.D."/>
            <person name="Haridas S."/>
            <person name="Andreopoulos B."/>
            <person name="Riley R."/>
            <person name="LaButti K."/>
            <person name="Pangilinan J."/>
            <person name="Lipzen A."/>
            <person name="Amirebrahimi M."/>
            <person name="Yan J."/>
            <person name="Adam C."/>
            <person name="Keymanesh K."/>
            <person name="Ng V."/>
            <person name="Louie K."/>
            <person name="Northen T."/>
            <person name="Drula E."/>
            <person name="Henrissat B."/>
            <person name="Hsieh H.M."/>
            <person name="Youens-Clark K."/>
            <person name="Lutzoni F."/>
            <person name="Miadlikowska J."/>
            <person name="Eastwood D.C."/>
            <person name="Hamelin R.C."/>
            <person name="Grigoriev I.V."/>
            <person name="U'Ren J.M."/>
        </authorList>
    </citation>
    <scope>NUCLEOTIDE SEQUENCE [LARGE SCALE GENOMIC DNA]</scope>
    <source>
        <strain evidence="1 2">CBS 119005</strain>
    </source>
</reference>
<keyword evidence="2" id="KW-1185">Reference proteome</keyword>
<dbReference type="Proteomes" id="UP001497700">
    <property type="component" value="Unassembled WGS sequence"/>
</dbReference>
<proteinExistence type="predicted"/>
<protein>
    <submittedName>
        <fullName evidence="1">Uncharacterized protein</fullName>
    </submittedName>
</protein>
<sequence>MAPGQNTFSIIPNAPCAINNSLDSSQPRLAARPMTTKQAKKAYQQKNKGPKLSKTEQRRRDLFEQDRIRKEFEKEKNQARARAARDKKKEKEEKVRAERKKKGLPLVDVHPSQDTIAWFVRGDRRKQETRTASPVTADADDSDSGTQSAEDEPEPPPKKQKTEFSVPEGPESPEPGYCPSSAGILGISPTAVQIPNTREATTEDNGPVKEQSAPEHPNLGLDDPETVDELLDELVNVPSSLPNDNEAARDGEPLLKEQVVHVPNRPSPPKSPDGHVHLPIPTQKTPQEQKAEDSASLPSIRQPLQTLVTNEVNLRNKQPTPNRTKLSIPIESPIIDSPIQTSRKSQPHVLAPPSFRRPQTPMGPPRLPPKFKAPSHTPASGPRTPQFLVKQPHVPKFKSSISPISRPRGGHVPQRTAGEQPPMSTQLFMFSHLDDFFPSPSQEVREVFGESKPSIGKDGLQPKPKPTHSTRSPFGRNPLSNMTPGVLNINRAIPKFKESRTETGFTRETMSTNQSRHTLSLPATEAQSSDNTEAFHMPFFSTQDFFLSSQDIKDLEDETPSSLGIERREGPTPSNYAPKTVGPPPLPKATRSKSGINPITSVSQLATKRVEKSELNSGAKSIDAHDWSPRLQVSEASNEGCEGSTVRGTKLTTTNVQETRIYLSNGSLENEARPKPENKSATYQGRKPQAPGPSQTKKRTGQPRASPKPFFGSSCREAQYKYIIERNKTTKWEDSAARQKVQQQLERLRRSEDERLDSLLRGTVEDGSSNSVANCASGPKALKDSTSQKHSQSKGHSQPLTVNQLSKPSQKNAEPNEGRQRRSRSRSSYEIMLEELEQLSRKGNQKQEKQAPVVPASQETDYGDAGLDDVLYEML</sequence>
<evidence type="ECO:0000313" key="2">
    <source>
        <dbReference type="Proteomes" id="UP001497700"/>
    </source>
</evidence>
<comment type="caution">
    <text evidence="1">The sequence shown here is derived from an EMBL/GenBank/DDBJ whole genome shotgun (WGS) entry which is preliminary data.</text>
</comment>
<evidence type="ECO:0000313" key="1">
    <source>
        <dbReference type="EMBL" id="KAI4863942.1"/>
    </source>
</evidence>